<protein>
    <submittedName>
        <fullName evidence="1">Armadillo repeat-containing protein 4</fullName>
    </submittedName>
</protein>
<evidence type="ECO:0000313" key="1">
    <source>
        <dbReference type="EMBL" id="MCD9639422.1"/>
    </source>
</evidence>
<dbReference type="EMBL" id="JACEIK010002908">
    <property type="protein sequence ID" value="MCD9639422.1"/>
    <property type="molecule type" value="Genomic_DNA"/>
</dbReference>
<keyword evidence="2" id="KW-1185">Reference proteome</keyword>
<proteinExistence type="predicted"/>
<evidence type="ECO:0000313" key="2">
    <source>
        <dbReference type="Proteomes" id="UP000823775"/>
    </source>
</evidence>
<reference evidence="1 2" key="1">
    <citation type="journal article" date="2021" name="BMC Genomics">
        <title>Datura genome reveals duplications of psychoactive alkaloid biosynthetic genes and high mutation rate following tissue culture.</title>
        <authorList>
            <person name="Rajewski A."/>
            <person name="Carter-House D."/>
            <person name="Stajich J."/>
            <person name="Litt A."/>
        </authorList>
    </citation>
    <scope>NUCLEOTIDE SEQUENCE [LARGE SCALE GENOMIC DNA]</scope>
    <source>
        <strain evidence="1">AR-01</strain>
    </source>
</reference>
<dbReference type="Proteomes" id="UP000823775">
    <property type="component" value="Unassembled WGS sequence"/>
</dbReference>
<gene>
    <name evidence="1" type="primary">ARMC4</name>
    <name evidence="1" type="ORF">HAX54_023937</name>
</gene>
<name>A0ABS8UXE6_DATST</name>
<accession>A0ABS8UXE6</accession>
<organism evidence="1 2">
    <name type="scientific">Datura stramonium</name>
    <name type="common">Jimsonweed</name>
    <name type="synonym">Common thornapple</name>
    <dbReference type="NCBI Taxonomy" id="4076"/>
    <lineage>
        <taxon>Eukaryota</taxon>
        <taxon>Viridiplantae</taxon>
        <taxon>Streptophyta</taxon>
        <taxon>Embryophyta</taxon>
        <taxon>Tracheophyta</taxon>
        <taxon>Spermatophyta</taxon>
        <taxon>Magnoliopsida</taxon>
        <taxon>eudicotyledons</taxon>
        <taxon>Gunneridae</taxon>
        <taxon>Pentapetalae</taxon>
        <taxon>asterids</taxon>
        <taxon>lamiids</taxon>
        <taxon>Solanales</taxon>
        <taxon>Solanaceae</taxon>
        <taxon>Solanoideae</taxon>
        <taxon>Datureae</taxon>
        <taxon>Datura</taxon>
    </lineage>
</organism>
<comment type="caution">
    <text evidence="1">The sequence shown here is derived from an EMBL/GenBank/DDBJ whole genome shotgun (WGS) entry which is preliminary data.</text>
</comment>
<sequence length="240" mass="27153">MKWIDAAEVSETLPSHHGFKVHHLMCMELLQFVTRVSVLLPEIEAARPGCSSGRQALCRMYSEIDKAKTQCQHCNESSKLYLAFTGDAILSRCKKSRNMLEKCLSQVQDMVPVSLGAEISQLIAELRSAIFSMDPSEEEAGKVIKELLRRYLNTTDSAEEYAFEAIQFAMWKLHITSLNALLIEKRSIKMLLDRVGEGEPSKRKILLLFLKLLKKHGKSIVTEQTDNGSLPDAFSRFNMD</sequence>